<evidence type="ECO:0000256" key="6">
    <source>
        <dbReference type="ARBA" id="ARBA00022801"/>
    </source>
</evidence>
<keyword evidence="4" id="KW-0479">Metal-binding</keyword>
<organism evidence="8 9">
    <name type="scientific">Dimargaris verticillata</name>
    <dbReference type="NCBI Taxonomy" id="2761393"/>
    <lineage>
        <taxon>Eukaryota</taxon>
        <taxon>Fungi</taxon>
        <taxon>Fungi incertae sedis</taxon>
        <taxon>Zoopagomycota</taxon>
        <taxon>Kickxellomycotina</taxon>
        <taxon>Dimargaritomycetes</taxon>
        <taxon>Dimargaritales</taxon>
        <taxon>Dimargaritaceae</taxon>
        <taxon>Dimargaris</taxon>
    </lineage>
</organism>
<dbReference type="EMBL" id="JANBQB010000028">
    <property type="protein sequence ID" value="KAJ1984182.1"/>
    <property type="molecule type" value="Genomic_DNA"/>
</dbReference>
<comment type="caution">
    <text evidence="8">The sequence shown here is derived from an EMBL/GenBank/DDBJ whole genome shotgun (WGS) entry which is preliminary data.</text>
</comment>
<dbReference type="Pfam" id="PF02130">
    <property type="entry name" value="YbeY"/>
    <property type="match status" value="1"/>
</dbReference>
<evidence type="ECO:0000256" key="2">
    <source>
        <dbReference type="ARBA" id="ARBA00010875"/>
    </source>
</evidence>
<keyword evidence="6" id="KW-0378">Hydrolase</keyword>
<dbReference type="Proteomes" id="UP001151582">
    <property type="component" value="Unassembled WGS sequence"/>
</dbReference>
<dbReference type="AlphaFoldDB" id="A0A9W8EAX1"/>
<dbReference type="PANTHER" id="PTHR46986:SF1">
    <property type="entry name" value="ENDORIBONUCLEASE YBEY, CHLOROPLASTIC"/>
    <property type="match status" value="1"/>
</dbReference>
<dbReference type="GO" id="GO:0004519">
    <property type="term" value="F:endonuclease activity"/>
    <property type="evidence" value="ECO:0007669"/>
    <property type="project" value="UniProtKB-KW"/>
</dbReference>
<reference evidence="8" key="1">
    <citation type="submission" date="2022-07" db="EMBL/GenBank/DDBJ databases">
        <title>Phylogenomic reconstructions and comparative analyses of Kickxellomycotina fungi.</title>
        <authorList>
            <person name="Reynolds N.K."/>
            <person name="Stajich J.E."/>
            <person name="Barry K."/>
            <person name="Grigoriev I.V."/>
            <person name="Crous P."/>
            <person name="Smith M.E."/>
        </authorList>
    </citation>
    <scope>NUCLEOTIDE SEQUENCE</scope>
    <source>
        <strain evidence="8">RSA 567</strain>
    </source>
</reference>
<dbReference type="Gene3D" id="3.40.390.30">
    <property type="entry name" value="Metalloproteases ('zincins'), catalytic domain"/>
    <property type="match status" value="1"/>
</dbReference>
<proteinExistence type="inferred from homology"/>
<dbReference type="SUPFAM" id="SSF55486">
    <property type="entry name" value="Metalloproteases ('zincins'), catalytic domain"/>
    <property type="match status" value="1"/>
</dbReference>
<name>A0A9W8EAX1_9FUNG</name>
<evidence type="ECO:0000256" key="7">
    <source>
        <dbReference type="ARBA" id="ARBA00022833"/>
    </source>
</evidence>
<keyword evidence="3" id="KW-0540">Nuclease</keyword>
<dbReference type="PROSITE" id="PS01306">
    <property type="entry name" value="UPF0054"/>
    <property type="match status" value="1"/>
</dbReference>
<sequence>MLTILNRQQRLALSIKETRAQLDQLLSLLGYSGWDVGLLFTGNRKIRMLNRMYRGKDQPTDILSFPFYEVTTPGQVPSPATHDERNLGDIVISAQYVQGYCQRHQIPVHKHLPLLYTHGLCHLLGYDHETKQQHRQMAQLEQSVLRQFWSWHKHRKMS</sequence>
<evidence type="ECO:0000313" key="9">
    <source>
        <dbReference type="Proteomes" id="UP001151582"/>
    </source>
</evidence>
<dbReference type="GO" id="GO:0004222">
    <property type="term" value="F:metalloendopeptidase activity"/>
    <property type="evidence" value="ECO:0007669"/>
    <property type="project" value="InterPro"/>
</dbReference>
<dbReference type="InterPro" id="IPR002036">
    <property type="entry name" value="YbeY"/>
</dbReference>
<comment type="similarity">
    <text evidence="2">Belongs to the endoribonuclease YbeY family.</text>
</comment>
<evidence type="ECO:0000256" key="1">
    <source>
        <dbReference type="ARBA" id="ARBA00001947"/>
    </source>
</evidence>
<evidence type="ECO:0000256" key="4">
    <source>
        <dbReference type="ARBA" id="ARBA00022723"/>
    </source>
</evidence>
<gene>
    <name evidence="8" type="ORF">H4R34_000836</name>
</gene>
<keyword evidence="5" id="KW-0255">Endonuclease</keyword>
<dbReference type="PANTHER" id="PTHR46986">
    <property type="entry name" value="ENDORIBONUCLEASE YBEY, CHLOROPLASTIC"/>
    <property type="match status" value="1"/>
</dbReference>
<dbReference type="GO" id="GO:0046872">
    <property type="term" value="F:metal ion binding"/>
    <property type="evidence" value="ECO:0007669"/>
    <property type="project" value="UniProtKB-KW"/>
</dbReference>
<dbReference type="NCBIfam" id="TIGR00043">
    <property type="entry name" value="rRNA maturation RNase YbeY"/>
    <property type="match status" value="1"/>
</dbReference>
<dbReference type="HAMAP" id="MF_00009">
    <property type="entry name" value="Endoribonucl_YbeY"/>
    <property type="match status" value="1"/>
</dbReference>
<evidence type="ECO:0000256" key="3">
    <source>
        <dbReference type="ARBA" id="ARBA00022722"/>
    </source>
</evidence>
<evidence type="ECO:0000256" key="5">
    <source>
        <dbReference type="ARBA" id="ARBA00022759"/>
    </source>
</evidence>
<evidence type="ECO:0000313" key="8">
    <source>
        <dbReference type="EMBL" id="KAJ1984182.1"/>
    </source>
</evidence>
<comment type="cofactor">
    <cofactor evidence="1">
        <name>Zn(2+)</name>
        <dbReference type="ChEBI" id="CHEBI:29105"/>
    </cofactor>
</comment>
<dbReference type="InterPro" id="IPR020549">
    <property type="entry name" value="YbeY_CS"/>
</dbReference>
<keyword evidence="7" id="KW-0862">Zinc</keyword>
<accession>A0A9W8EAX1</accession>
<dbReference type="GO" id="GO:0006364">
    <property type="term" value="P:rRNA processing"/>
    <property type="evidence" value="ECO:0007669"/>
    <property type="project" value="InterPro"/>
</dbReference>
<dbReference type="OrthoDB" id="27226at2759"/>
<keyword evidence="9" id="KW-1185">Reference proteome</keyword>
<dbReference type="InterPro" id="IPR023091">
    <property type="entry name" value="MetalPrtase_cat_dom_sf_prd"/>
</dbReference>
<protein>
    <submittedName>
        <fullName evidence="8">Uncharacterized protein</fullName>
    </submittedName>
</protein>